<feature type="domain" description="RRM" evidence="7">
    <location>
        <begin position="51"/>
        <end position="129"/>
    </location>
</feature>
<evidence type="ECO:0000256" key="2">
    <source>
        <dbReference type="ARBA" id="ARBA00021080"/>
    </source>
</evidence>
<dbReference type="CDD" id="cd12237">
    <property type="entry name" value="RRM_snRNP35"/>
    <property type="match status" value="1"/>
</dbReference>
<evidence type="ECO:0000256" key="6">
    <source>
        <dbReference type="SAM" id="MobiDB-lite"/>
    </source>
</evidence>
<keyword evidence="9" id="KW-1185">Reference proteome</keyword>
<dbReference type="GO" id="GO:0000398">
    <property type="term" value="P:mRNA splicing, via spliceosome"/>
    <property type="evidence" value="ECO:0007669"/>
    <property type="project" value="TreeGrafter"/>
</dbReference>
<dbReference type="SMART" id="SM00360">
    <property type="entry name" value="RRM"/>
    <property type="match status" value="1"/>
</dbReference>
<dbReference type="GO" id="GO:0017069">
    <property type="term" value="F:snRNA binding"/>
    <property type="evidence" value="ECO:0007669"/>
    <property type="project" value="TreeGrafter"/>
</dbReference>
<evidence type="ECO:0000256" key="3">
    <source>
        <dbReference type="ARBA" id="ARBA00023242"/>
    </source>
</evidence>
<accession>A0A8C8A758</accession>
<evidence type="ECO:0000313" key="9">
    <source>
        <dbReference type="Proteomes" id="UP000694552"/>
    </source>
</evidence>
<protein>
    <recommendedName>
        <fullName evidence="2">U11/U12 small nuclear ribonucleoprotein 35 kDa protein</fullName>
    </recommendedName>
    <alternativeName>
        <fullName evidence="4">U1 snRNP-binding protein homolog</fullName>
    </alternativeName>
</protein>
<dbReference type="InterPro" id="IPR012677">
    <property type="entry name" value="Nucleotide-bd_a/b_plait_sf"/>
</dbReference>
<dbReference type="PROSITE" id="PS50102">
    <property type="entry name" value="RRM"/>
    <property type="match status" value="1"/>
</dbReference>
<reference evidence="8" key="1">
    <citation type="submission" date="2025-08" db="UniProtKB">
        <authorList>
            <consortium name="Ensembl"/>
        </authorList>
    </citation>
    <scope>IDENTIFICATION</scope>
</reference>
<dbReference type="InterPro" id="IPR051183">
    <property type="entry name" value="U1_U11-U12_snRNP_70-35kDa"/>
</dbReference>
<dbReference type="PANTHER" id="PTHR13952:SF6">
    <property type="entry name" value="U11_U12 SMALL NUCLEAR RIBONUCLEOPROTEIN 35 KDA PROTEIN"/>
    <property type="match status" value="1"/>
</dbReference>
<feature type="compositionally biased region" description="Basic and acidic residues" evidence="6">
    <location>
        <begin position="180"/>
        <end position="206"/>
    </location>
</feature>
<dbReference type="PANTHER" id="PTHR13952">
    <property type="entry name" value="U1 SMALL NUCLEAR RIBONUCLEOPROTEIN 70 KD"/>
    <property type="match status" value="1"/>
</dbReference>
<dbReference type="Ensembl" id="ENSOSUT00000001408.1">
    <property type="protein sequence ID" value="ENSOSUP00000001379.1"/>
    <property type="gene ID" value="ENSOSUG00000001027.1"/>
</dbReference>
<evidence type="ECO:0000256" key="4">
    <source>
        <dbReference type="ARBA" id="ARBA00031739"/>
    </source>
</evidence>
<dbReference type="Proteomes" id="UP000694552">
    <property type="component" value="Unplaced"/>
</dbReference>
<dbReference type="GO" id="GO:0071011">
    <property type="term" value="C:precatalytic spliceosome"/>
    <property type="evidence" value="ECO:0007669"/>
    <property type="project" value="TreeGrafter"/>
</dbReference>
<name>A0A8C8A758_9STRI</name>
<dbReference type="GO" id="GO:0005689">
    <property type="term" value="C:U12-type spliceosomal complex"/>
    <property type="evidence" value="ECO:0007669"/>
    <property type="project" value="TreeGrafter"/>
</dbReference>
<dbReference type="InterPro" id="IPR000504">
    <property type="entry name" value="RRM_dom"/>
</dbReference>
<dbReference type="Pfam" id="PF00076">
    <property type="entry name" value="RRM_1"/>
    <property type="match status" value="1"/>
</dbReference>
<dbReference type="FunFam" id="3.30.70.330:FF:000132">
    <property type="entry name" value="Small nuclear ribonucleoprotein U11/U12 subunit 35"/>
    <property type="match status" value="1"/>
</dbReference>
<evidence type="ECO:0000259" key="7">
    <source>
        <dbReference type="PROSITE" id="PS50102"/>
    </source>
</evidence>
<dbReference type="InterPro" id="IPR035979">
    <property type="entry name" value="RBD_domain_sf"/>
</dbReference>
<reference evidence="8" key="2">
    <citation type="submission" date="2025-09" db="UniProtKB">
        <authorList>
            <consortium name="Ensembl"/>
        </authorList>
    </citation>
    <scope>IDENTIFICATION</scope>
</reference>
<evidence type="ECO:0000313" key="8">
    <source>
        <dbReference type="Ensembl" id="ENSOSUP00000001379.1"/>
    </source>
</evidence>
<evidence type="ECO:0000256" key="5">
    <source>
        <dbReference type="PROSITE-ProRule" id="PRU00176"/>
    </source>
</evidence>
<comment type="subcellular location">
    <subcellularLocation>
        <location evidence="1">Nucleus</location>
    </subcellularLocation>
</comment>
<feature type="region of interest" description="Disordered" evidence="6">
    <location>
        <begin position="172"/>
        <end position="206"/>
    </location>
</feature>
<keyword evidence="3" id="KW-0539">Nucleus</keyword>
<dbReference type="InterPro" id="IPR034146">
    <property type="entry name" value="snRNP35_RRM"/>
</dbReference>
<evidence type="ECO:0000256" key="1">
    <source>
        <dbReference type="ARBA" id="ARBA00004123"/>
    </source>
</evidence>
<dbReference type="Gene3D" id="3.30.70.330">
    <property type="match status" value="1"/>
</dbReference>
<proteinExistence type="predicted"/>
<dbReference type="SUPFAM" id="SSF54928">
    <property type="entry name" value="RNA-binding domain, RBD"/>
    <property type="match status" value="1"/>
</dbReference>
<dbReference type="AlphaFoldDB" id="A0A8C8A758"/>
<sequence length="282" mass="32316">MNDWAPIAKEYDPLKAGSIDGTDEEPHDRAIWRAMLARYVPNKGVTGDPHLTLFVARLNLQTTEEKLKEVFSRYGDIRKIRLVRDLVTGFSKGYAFIEYKEERALLKAHRDANRLVIDQHEIFVDFELERTLKGWIPRRLGGGFGGKKESGQLRFGGRDRPFRKPINLPNMKNDFYGEGSGEKRNWSREGTRDWRTRDRDHERSRDKRWPERERLWTWDDVLPAQALNPLLELGLAAGGGGTGTEGKASPFSEPGCVYTDTHLPLRNLQCFLEEALSCSLSS</sequence>
<keyword evidence="5" id="KW-0694">RNA-binding</keyword>
<dbReference type="GO" id="GO:0003729">
    <property type="term" value="F:mRNA binding"/>
    <property type="evidence" value="ECO:0007669"/>
    <property type="project" value="TreeGrafter"/>
</dbReference>
<organism evidence="8 9">
    <name type="scientific">Otus sunia</name>
    <name type="common">Oriental scops-owl</name>
    <dbReference type="NCBI Taxonomy" id="257818"/>
    <lineage>
        <taxon>Eukaryota</taxon>
        <taxon>Metazoa</taxon>
        <taxon>Chordata</taxon>
        <taxon>Craniata</taxon>
        <taxon>Vertebrata</taxon>
        <taxon>Euteleostomi</taxon>
        <taxon>Archelosauria</taxon>
        <taxon>Archosauria</taxon>
        <taxon>Dinosauria</taxon>
        <taxon>Saurischia</taxon>
        <taxon>Theropoda</taxon>
        <taxon>Coelurosauria</taxon>
        <taxon>Aves</taxon>
        <taxon>Neognathae</taxon>
        <taxon>Neoaves</taxon>
        <taxon>Telluraves</taxon>
        <taxon>Strigiformes</taxon>
        <taxon>Strigidae</taxon>
        <taxon>Otus</taxon>
    </lineage>
</organism>